<feature type="compositionally biased region" description="Basic residues" evidence="1">
    <location>
        <begin position="94"/>
        <end position="108"/>
    </location>
</feature>
<dbReference type="EMBL" id="CADCVK010000512">
    <property type="protein sequence ID" value="CAA9518502.1"/>
    <property type="molecule type" value="Genomic_DNA"/>
</dbReference>
<dbReference type="AlphaFoldDB" id="A0A6J4TAZ3"/>
<feature type="non-terminal residue" evidence="2">
    <location>
        <position position="1"/>
    </location>
</feature>
<feature type="region of interest" description="Disordered" evidence="1">
    <location>
        <begin position="190"/>
        <end position="209"/>
    </location>
</feature>
<evidence type="ECO:0000256" key="1">
    <source>
        <dbReference type="SAM" id="MobiDB-lite"/>
    </source>
</evidence>
<organism evidence="2">
    <name type="scientific">uncultured Rubrobacteraceae bacterium</name>
    <dbReference type="NCBI Taxonomy" id="349277"/>
    <lineage>
        <taxon>Bacteria</taxon>
        <taxon>Bacillati</taxon>
        <taxon>Actinomycetota</taxon>
        <taxon>Rubrobacteria</taxon>
        <taxon>Rubrobacterales</taxon>
        <taxon>Rubrobacteraceae</taxon>
        <taxon>environmental samples</taxon>
    </lineage>
</organism>
<reference evidence="2" key="1">
    <citation type="submission" date="2020-02" db="EMBL/GenBank/DDBJ databases">
        <authorList>
            <person name="Meier V. D."/>
        </authorList>
    </citation>
    <scope>NUCLEOTIDE SEQUENCE</scope>
    <source>
        <strain evidence="2">AVDCRST_MAG12</strain>
    </source>
</reference>
<evidence type="ECO:0000313" key="2">
    <source>
        <dbReference type="EMBL" id="CAA9518502.1"/>
    </source>
</evidence>
<name>A0A6J4TAZ3_9ACTN</name>
<sequence>EGYGDSGVRRSRGASAHGPAHAPTCRRRGASKGPRRQHQPGGLPGPSRQAAIRRLSRRARLGRLRSGGCARRGRGRVRGRRRGVRHDPLPRAGPRLRRVRHGPGRRGRAQAAGPEPRGGRRDGLGPAHGAAGLRGDGPASRPDRSYPRRFRGRGALRGAAGQGARRRGDRHDLGEEPRLRVELGRRRCTRLPRPPLRGAGLGRGRGVRHGGRRHLHALFSGGQAGRPGRGHRDPHDRRARRASPAGGDQRQLDLGGALAARARGALGAGRVGPAEAARQPDLPARAGRRCPPRPGDGPRRGQDRPCRRV</sequence>
<feature type="compositionally biased region" description="Basic residues" evidence="1">
    <location>
        <begin position="54"/>
        <end position="63"/>
    </location>
</feature>
<keyword evidence="2" id="KW-0560">Oxidoreductase</keyword>
<feature type="non-terminal residue" evidence="2">
    <location>
        <position position="309"/>
    </location>
</feature>
<feature type="compositionally biased region" description="Low complexity" evidence="1">
    <location>
        <begin position="254"/>
        <end position="265"/>
    </location>
</feature>
<protein>
    <submittedName>
        <fullName evidence="2">Bifunctional protein: zinc-containing alcohol dehydrogenase quinone oxidoreductase ( NADPH:quinone reductase) Similar to arginate lyase</fullName>
        <ecNumber evidence="2">1.1.1.-</ecNumber>
    </submittedName>
</protein>
<feature type="compositionally biased region" description="Basic residues" evidence="1">
    <location>
        <begin position="24"/>
        <end position="38"/>
    </location>
</feature>
<keyword evidence="2" id="KW-0456">Lyase</keyword>
<feature type="region of interest" description="Disordered" evidence="1">
    <location>
        <begin position="1"/>
        <end position="178"/>
    </location>
</feature>
<feature type="compositionally biased region" description="Basic and acidic residues" evidence="1">
    <location>
        <begin position="169"/>
        <end position="178"/>
    </location>
</feature>
<feature type="compositionally biased region" description="Basic residues" evidence="1">
    <location>
        <begin position="71"/>
        <end position="84"/>
    </location>
</feature>
<dbReference type="GO" id="GO:0016829">
    <property type="term" value="F:lyase activity"/>
    <property type="evidence" value="ECO:0007669"/>
    <property type="project" value="UniProtKB-KW"/>
</dbReference>
<gene>
    <name evidence="2" type="ORF">AVDCRST_MAG12-3632</name>
</gene>
<proteinExistence type="predicted"/>
<feature type="compositionally biased region" description="Basic and acidic residues" evidence="1">
    <location>
        <begin position="296"/>
        <end position="309"/>
    </location>
</feature>
<accession>A0A6J4TAZ3</accession>
<feature type="region of interest" description="Disordered" evidence="1">
    <location>
        <begin position="218"/>
        <end position="309"/>
    </location>
</feature>
<dbReference type="GO" id="GO:0016491">
    <property type="term" value="F:oxidoreductase activity"/>
    <property type="evidence" value="ECO:0007669"/>
    <property type="project" value="UniProtKB-KW"/>
</dbReference>
<dbReference type="EC" id="1.1.1.-" evidence="2"/>